<comment type="caution">
    <text evidence="2">The sequence shown here is derived from an EMBL/GenBank/DDBJ whole genome shotgun (WGS) entry which is preliminary data.</text>
</comment>
<organism evidence="2">
    <name type="scientific">Caldilineaceae bacterium SB0662_bin_9</name>
    <dbReference type="NCBI Taxonomy" id="2605258"/>
    <lineage>
        <taxon>Bacteria</taxon>
        <taxon>Bacillati</taxon>
        <taxon>Chloroflexota</taxon>
        <taxon>Caldilineae</taxon>
        <taxon>Caldilineales</taxon>
        <taxon>Caldilineaceae</taxon>
    </lineage>
</organism>
<feature type="domain" description="TIR" evidence="1">
    <location>
        <begin position="162"/>
        <end position="286"/>
    </location>
</feature>
<accession>A0A6B1DSD0</accession>
<dbReference type="InterPro" id="IPR000157">
    <property type="entry name" value="TIR_dom"/>
</dbReference>
<evidence type="ECO:0000313" key="2">
    <source>
        <dbReference type="EMBL" id="MYD89592.1"/>
    </source>
</evidence>
<dbReference type="GO" id="GO:0007165">
    <property type="term" value="P:signal transduction"/>
    <property type="evidence" value="ECO:0007669"/>
    <property type="project" value="InterPro"/>
</dbReference>
<sequence>MYNLLKAQFHDEWEHHQDRLHDVRFLKGRVFEQTDDTVKEQFTGRDGPDFDALMKLPCLFTYEGIDVVGIIGRINEVKLDNRRFEITYTLPNIYPKIVMNEERIFEALGMGNMPFERRRTHWAVKDIDLFEVTTRLLHEASNLPIVLSEADMNRVWGDDYNRKKLVFLSHRASHRGQIAHVREHLESQGLSCFLAHEDVTPSTIWQNEILNALNTMDVFIGFITDDFHNGGWPDQEVGYAYMRGVSRVFVKLGGVDPVGMVAREQALTTDWERASQKIIAHLKQAGIL</sequence>
<dbReference type="Pfam" id="PF13676">
    <property type="entry name" value="TIR_2"/>
    <property type="match status" value="1"/>
</dbReference>
<dbReference type="InterPro" id="IPR035897">
    <property type="entry name" value="Toll_tir_struct_dom_sf"/>
</dbReference>
<dbReference type="EMBL" id="VXPY01000030">
    <property type="protein sequence ID" value="MYD89592.1"/>
    <property type="molecule type" value="Genomic_DNA"/>
</dbReference>
<dbReference type="PROSITE" id="PS50104">
    <property type="entry name" value="TIR"/>
    <property type="match status" value="1"/>
</dbReference>
<proteinExistence type="predicted"/>
<reference evidence="2" key="1">
    <citation type="submission" date="2019-09" db="EMBL/GenBank/DDBJ databases">
        <title>Characterisation of the sponge microbiome using genome-centric metagenomics.</title>
        <authorList>
            <person name="Engelberts J.P."/>
            <person name="Robbins S.J."/>
            <person name="De Goeij J.M."/>
            <person name="Aranda M."/>
            <person name="Bell S.C."/>
            <person name="Webster N.S."/>
        </authorList>
    </citation>
    <scope>NUCLEOTIDE SEQUENCE</scope>
    <source>
        <strain evidence="2">SB0662_bin_9</strain>
    </source>
</reference>
<keyword evidence="2" id="KW-0675">Receptor</keyword>
<name>A0A6B1DSD0_9CHLR</name>
<gene>
    <name evidence="2" type="ORF">F4Y08_04510</name>
</gene>
<protein>
    <submittedName>
        <fullName evidence="2">Toll/interleukin-1 receptor domain-containing protein</fullName>
    </submittedName>
</protein>
<evidence type="ECO:0000259" key="1">
    <source>
        <dbReference type="PROSITE" id="PS50104"/>
    </source>
</evidence>
<dbReference type="Gene3D" id="3.40.50.10140">
    <property type="entry name" value="Toll/interleukin-1 receptor homology (TIR) domain"/>
    <property type="match status" value="1"/>
</dbReference>
<dbReference type="SUPFAM" id="SSF52200">
    <property type="entry name" value="Toll/Interleukin receptor TIR domain"/>
    <property type="match status" value="1"/>
</dbReference>
<dbReference type="AlphaFoldDB" id="A0A6B1DSD0"/>